<feature type="region of interest" description="Disordered" evidence="1">
    <location>
        <begin position="553"/>
        <end position="580"/>
    </location>
</feature>
<protein>
    <recommendedName>
        <fullName evidence="2">Death domain-containing protein</fullName>
    </recommendedName>
</protein>
<dbReference type="AlphaFoldDB" id="A0ABD6EJC0"/>
<dbReference type="CDD" id="cd01670">
    <property type="entry name" value="Death"/>
    <property type="match status" value="1"/>
</dbReference>
<dbReference type="PROSITE" id="PS50017">
    <property type="entry name" value="DEATH_DOMAIN"/>
    <property type="match status" value="1"/>
</dbReference>
<name>A0ABD6EJC0_9BILA</name>
<evidence type="ECO:0000313" key="4">
    <source>
        <dbReference type="Proteomes" id="UP001608902"/>
    </source>
</evidence>
<dbReference type="PANTHER" id="PTHR13265">
    <property type="entry name" value="THO COMPLEX SUBUNIT 1"/>
    <property type="match status" value="1"/>
</dbReference>
<comment type="caution">
    <text evidence="3">The sequence shown here is derived from an EMBL/GenBank/DDBJ whole genome shotgun (WGS) entry which is preliminary data.</text>
</comment>
<proteinExistence type="predicted"/>
<feature type="domain" description="Death" evidence="2">
    <location>
        <begin position="595"/>
        <end position="646"/>
    </location>
</feature>
<dbReference type="Gene3D" id="1.10.533.10">
    <property type="entry name" value="Death Domain, Fas"/>
    <property type="match status" value="1"/>
</dbReference>
<dbReference type="InterPro" id="IPR000488">
    <property type="entry name" value="Death_dom"/>
</dbReference>
<evidence type="ECO:0000313" key="3">
    <source>
        <dbReference type="EMBL" id="MFH4976657.1"/>
    </source>
</evidence>
<dbReference type="InterPro" id="IPR021861">
    <property type="entry name" value="THO_THOC1"/>
</dbReference>
<accession>A0ABD6EJC0</accession>
<dbReference type="SUPFAM" id="SSF47986">
    <property type="entry name" value="DEATH domain"/>
    <property type="match status" value="1"/>
</dbReference>
<evidence type="ECO:0000256" key="1">
    <source>
        <dbReference type="SAM" id="MobiDB-lite"/>
    </source>
</evidence>
<gene>
    <name evidence="3" type="ORF">AB6A40_003366</name>
</gene>
<dbReference type="InterPro" id="IPR011029">
    <property type="entry name" value="DEATH-like_dom_sf"/>
</dbReference>
<reference evidence="3 4" key="1">
    <citation type="submission" date="2024-08" db="EMBL/GenBank/DDBJ databases">
        <title>Gnathostoma spinigerum genome.</title>
        <authorList>
            <person name="Gonzalez-Bertolin B."/>
            <person name="Monzon S."/>
            <person name="Zaballos A."/>
            <person name="Jimenez P."/>
            <person name="Dekumyoy P."/>
            <person name="Varona S."/>
            <person name="Cuesta I."/>
            <person name="Sumanam S."/>
            <person name="Adisakwattana P."/>
            <person name="Gasser R.B."/>
            <person name="Hernandez-Gonzalez A."/>
            <person name="Young N.D."/>
            <person name="Perteguer M.J."/>
        </authorList>
    </citation>
    <scope>NUCLEOTIDE SEQUENCE [LARGE SCALE GENOMIC DNA]</scope>
    <source>
        <strain evidence="3">AL3</strain>
        <tissue evidence="3">Liver</tissue>
    </source>
</reference>
<dbReference type="Proteomes" id="UP001608902">
    <property type="component" value="Unassembled WGS sequence"/>
</dbReference>
<sequence>MKTMEEAVFSMDLERIRSEHKSLKDNGQSPDLIRSTVEDALHRKALNLASDGNLNKDDVKKLLSLTFSVAKEDMCVKSATVSIMQDIFDLSSIAKCEELFAIVEESISLWKTALFYESCKNMILRMGNDLLKRLSRTVNTSFCGRILVLLARSLPLCEKSGLNLVSHFNVDNTTKYEEVGSSVESAATEPQEDMETGEINDSGDVKVAIDHSLYLKFWKLQEYFCDPTLCYDKSKWRTFQNNTDEVLNVFGSYKLEYTASESGEDQRKGKRKHADDLYCDNKLSSYERDESTIAAVRSAMDTSNKPHTDSYYAKYLTNQKLLQLQLNDSQFRRYFLVQCLIIYQYLVSDVKFKDKSYTLNDEQLRFVIESSDKCYRLLRETHPKGSHFAESVKKILQTEKEWSEWKNQGCHDYTTLCDKEKMNIFRRRPRNRYDPKNIDLGNVELTKLWNLNPDMLDACRDSKRKFVPSLKDFLQDPLDELDPEQHVEDEYKSINNEAFQWKASRLLMSESPMYFQMKKTEVTTNMSPFLEEIIKQTALTIPELCSPSLANEEIKSSGRASQSLNAPSEGREEHESSPFVTDSHISELVPLLKDRWTKFANETKLDDRTVEKYEKMEPSHVVRQILTNWRKEEGANATVKRLSSILLSADLFTEQVGNIFKTVS</sequence>
<dbReference type="Pfam" id="PF11957">
    <property type="entry name" value="efThoc1"/>
    <property type="match status" value="1"/>
</dbReference>
<evidence type="ECO:0000259" key="2">
    <source>
        <dbReference type="PROSITE" id="PS50017"/>
    </source>
</evidence>
<dbReference type="PANTHER" id="PTHR13265:SF0">
    <property type="entry name" value="HPR1"/>
    <property type="match status" value="1"/>
</dbReference>
<dbReference type="Pfam" id="PF00531">
    <property type="entry name" value="Death"/>
    <property type="match status" value="1"/>
</dbReference>
<keyword evidence="4" id="KW-1185">Reference proteome</keyword>
<dbReference type="EMBL" id="JBGFUD010001709">
    <property type="protein sequence ID" value="MFH4976657.1"/>
    <property type="molecule type" value="Genomic_DNA"/>
</dbReference>
<organism evidence="3 4">
    <name type="scientific">Gnathostoma spinigerum</name>
    <dbReference type="NCBI Taxonomy" id="75299"/>
    <lineage>
        <taxon>Eukaryota</taxon>
        <taxon>Metazoa</taxon>
        <taxon>Ecdysozoa</taxon>
        <taxon>Nematoda</taxon>
        <taxon>Chromadorea</taxon>
        <taxon>Rhabditida</taxon>
        <taxon>Spirurina</taxon>
        <taxon>Gnathostomatomorpha</taxon>
        <taxon>Gnathostomatoidea</taxon>
        <taxon>Gnathostomatidae</taxon>
        <taxon>Gnathostoma</taxon>
    </lineage>
</organism>